<keyword evidence="1" id="KW-0812">Transmembrane</keyword>
<gene>
    <name evidence="2" type="ORF">BEMITA_LOCUS6456</name>
</gene>
<dbReference type="AlphaFoldDB" id="A0A9P0F143"/>
<keyword evidence="1" id="KW-1133">Transmembrane helix</keyword>
<reference evidence="2" key="1">
    <citation type="submission" date="2021-12" db="EMBL/GenBank/DDBJ databases">
        <authorList>
            <person name="King R."/>
        </authorList>
    </citation>
    <scope>NUCLEOTIDE SEQUENCE</scope>
</reference>
<organism evidence="2 3">
    <name type="scientific">Bemisia tabaci</name>
    <name type="common">Sweetpotato whitefly</name>
    <name type="synonym">Aleurodes tabaci</name>
    <dbReference type="NCBI Taxonomy" id="7038"/>
    <lineage>
        <taxon>Eukaryota</taxon>
        <taxon>Metazoa</taxon>
        <taxon>Ecdysozoa</taxon>
        <taxon>Arthropoda</taxon>
        <taxon>Hexapoda</taxon>
        <taxon>Insecta</taxon>
        <taxon>Pterygota</taxon>
        <taxon>Neoptera</taxon>
        <taxon>Paraneoptera</taxon>
        <taxon>Hemiptera</taxon>
        <taxon>Sternorrhyncha</taxon>
        <taxon>Aleyrodoidea</taxon>
        <taxon>Aleyrodidae</taxon>
        <taxon>Aleyrodinae</taxon>
        <taxon>Bemisia</taxon>
    </lineage>
</organism>
<accession>A0A9P0F143</accession>
<evidence type="ECO:0000256" key="1">
    <source>
        <dbReference type="SAM" id="Phobius"/>
    </source>
</evidence>
<sequence length="154" mass="17737">MTRTLRPCVKFVCILWYASLLILTVMIVFGSTSESEMAPGKKSEKVREPCRGLIYFWTQTPDPSKLELGRTRCLEAFEVLINRMIRRNLPVLPEYPHCERRYTKLWFGHTCVVHMKRFKNGKCRTIPITQFLKRIPAAVETTPMGSNPQTTGSG</sequence>
<proteinExistence type="predicted"/>
<name>A0A9P0F143_BEMTA</name>
<evidence type="ECO:0000313" key="2">
    <source>
        <dbReference type="EMBL" id="CAH0387438.1"/>
    </source>
</evidence>
<evidence type="ECO:0000313" key="3">
    <source>
        <dbReference type="Proteomes" id="UP001152759"/>
    </source>
</evidence>
<keyword evidence="3" id="KW-1185">Reference proteome</keyword>
<dbReference type="Proteomes" id="UP001152759">
    <property type="component" value="Chromosome 3"/>
</dbReference>
<keyword evidence="1" id="KW-0472">Membrane</keyword>
<feature type="transmembrane region" description="Helical" evidence="1">
    <location>
        <begin position="12"/>
        <end position="32"/>
    </location>
</feature>
<protein>
    <submittedName>
        <fullName evidence="2">Uncharacterized protein</fullName>
    </submittedName>
</protein>
<dbReference type="EMBL" id="OU963864">
    <property type="protein sequence ID" value="CAH0387438.1"/>
    <property type="molecule type" value="Genomic_DNA"/>
</dbReference>